<dbReference type="Proteomes" id="UP001198242">
    <property type="component" value="Unassembled WGS sequence"/>
</dbReference>
<dbReference type="Gene3D" id="3.30.830.10">
    <property type="entry name" value="Metalloenzyme, LuxS/M16 peptidase-like"/>
    <property type="match status" value="2"/>
</dbReference>
<sequence>MESININSNINLYYIPMTKLKTTTIDVYIHRDLNEEESSLNALLPYVLKRGCRLCSDSEAISKYLENLYGAGVGVGVLKRGDDHILHVAFETISDKYAPNGEKLCDSVIDLMLSIMFESTSFSDEIVEQEKKNAKDRIMAMMNDKRQYAVERCIETMFEGENYAISKLGTQEGIDKITADNLKKHYENIITSSVIDIYICGDADANALAEKIKKYTGKIAFKNADIPKTEIYVPKNEVKNVTDKMDVVQGKLCMGFSTGIKPTDSDYPALMVANSIFGGGAHSKLFNNVREKLSLCYYASGSLDKNKGALFVNAGIEFKNFQKAYDEILVQLENVKNGEISQLEYESSINAIINSLESYKDDQDMLQSFYLGQKIVGTDYDIDTLKEKISKITMEDAARVFKNVKLETVYFLTGKEDA</sequence>
<evidence type="ECO:0000313" key="3">
    <source>
        <dbReference type="Proteomes" id="UP001198242"/>
    </source>
</evidence>
<feature type="domain" description="Peptidase M16 C-terminal" evidence="1">
    <location>
        <begin position="176"/>
        <end position="351"/>
    </location>
</feature>
<keyword evidence="3" id="KW-1185">Reference proteome</keyword>
<reference evidence="2 3" key="1">
    <citation type="submission" date="2021-10" db="EMBL/GenBank/DDBJ databases">
        <title>Anaerobic single-cell dispensing facilitates the cultivation of human gut bacteria.</title>
        <authorList>
            <person name="Afrizal A."/>
        </authorList>
    </citation>
    <scope>NUCLEOTIDE SEQUENCE [LARGE SCALE GENOMIC DNA]</scope>
    <source>
        <strain evidence="2 3">CLA-AA-H232</strain>
    </source>
</reference>
<dbReference type="SUPFAM" id="SSF63411">
    <property type="entry name" value="LuxS/MPP-like metallohydrolase"/>
    <property type="match status" value="2"/>
</dbReference>
<dbReference type="Pfam" id="PF05193">
    <property type="entry name" value="Peptidase_M16_C"/>
    <property type="match status" value="1"/>
</dbReference>
<accession>A0AAE3J989</accession>
<dbReference type="InterPro" id="IPR050361">
    <property type="entry name" value="MPP/UQCRC_Complex"/>
</dbReference>
<protein>
    <submittedName>
        <fullName evidence="2">Insulinase family protein</fullName>
    </submittedName>
</protein>
<dbReference type="RefSeq" id="WP_147514089.1">
    <property type="nucleotide sequence ID" value="NZ_JAJEQM010000002.1"/>
</dbReference>
<organism evidence="2 3">
    <name type="scientific">Hominilimicola fabiformis</name>
    <dbReference type="NCBI Taxonomy" id="2885356"/>
    <lineage>
        <taxon>Bacteria</taxon>
        <taxon>Bacillati</taxon>
        <taxon>Bacillota</taxon>
        <taxon>Clostridia</taxon>
        <taxon>Eubacteriales</taxon>
        <taxon>Oscillospiraceae</taxon>
        <taxon>Hominilimicola</taxon>
    </lineage>
</organism>
<evidence type="ECO:0000313" key="2">
    <source>
        <dbReference type="EMBL" id="MCC2209575.1"/>
    </source>
</evidence>
<dbReference type="EMBL" id="JAJEQM010000002">
    <property type="protein sequence ID" value="MCC2209575.1"/>
    <property type="molecule type" value="Genomic_DNA"/>
</dbReference>
<comment type="caution">
    <text evidence="2">The sequence shown here is derived from an EMBL/GenBank/DDBJ whole genome shotgun (WGS) entry which is preliminary data.</text>
</comment>
<dbReference type="AlphaFoldDB" id="A0AAE3J989"/>
<dbReference type="InterPro" id="IPR007863">
    <property type="entry name" value="Peptidase_M16_C"/>
</dbReference>
<evidence type="ECO:0000259" key="1">
    <source>
        <dbReference type="Pfam" id="PF05193"/>
    </source>
</evidence>
<gene>
    <name evidence="2" type="ORF">LKE05_02045</name>
</gene>
<dbReference type="InterPro" id="IPR011249">
    <property type="entry name" value="Metalloenz_LuxS/M16"/>
</dbReference>
<dbReference type="NCBIfam" id="NF047422">
    <property type="entry name" value="YfmF_fam"/>
    <property type="match status" value="1"/>
</dbReference>
<dbReference type="PANTHER" id="PTHR11851">
    <property type="entry name" value="METALLOPROTEASE"/>
    <property type="match status" value="1"/>
</dbReference>
<dbReference type="PANTHER" id="PTHR11851:SF186">
    <property type="entry name" value="INACTIVE METALLOPROTEASE YMFF-RELATED"/>
    <property type="match status" value="1"/>
</dbReference>
<dbReference type="GO" id="GO:0046872">
    <property type="term" value="F:metal ion binding"/>
    <property type="evidence" value="ECO:0007669"/>
    <property type="project" value="InterPro"/>
</dbReference>
<proteinExistence type="predicted"/>
<name>A0AAE3J989_9FIRM</name>